<name>A0A5C1Y8G1_9MICO</name>
<dbReference type="AlphaFoldDB" id="A0A5C1Y8G1"/>
<accession>A0A5C1Y8G1</accession>
<dbReference type="OrthoDB" id="9799147at2"/>
<dbReference type="SUPFAM" id="SSF55729">
    <property type="entry name" value="Acyl-CoA N-acyltransferases (Nat)"/>
    <property type="match status" value="1"/>
</dbReference>
<sequence>MSQLTPPRKLEKTDVRVGFESGAAELDEWFAKYAWENQAANNAITYVITDGTRVVAYYSITMAAIEKAAAPPAMLKGSRPAQIPCILLARLAVDKRFAGQGLGWELLRDALLRSVGLSESIGAAAVLIHCRDESARAFYLANGDFLQSPVDELHLVAPMKALRSYVG</sequence>
<keyword evidence="4" id="KW-0012">Acyltransferase</keyword>
<evidence type="ECO:0000313" key="7">
    <source>
        <dbReference type="EMBL" id="QEO09930.1"/>
    </source>
</evidence>
<keyword evidence="8" id="KW-1185">Reference proteome</keyword>
<dbReference type="GO" id="GO:0016747">
    <property type="term" value="F:acyltransferase activity, transferring groups other than amino-acyl groups"/>
    <property type="evidence" value="ECO:0007669"/>
    <property type="project" value="InterPro"/>
</dbReference>
<protein>
    <submittedName>
        <fullName evidence="7">GNAT family N-acetyltransferase</fullName>
    </submittedName>
</protein>
<dbReference type="PANTHER" id="PTHR36449">
    <property type="entry name" value="ACETYLTRANSFERASE-RELATED"/>
    <property type="match status" value="1"/>
</dbReference>
<evidence type="ECO:0000256" key="3">
    <source>
        <dbReference type="ARBA" id="ARBA00022679"/>
    </source>
</evidence>
<dbReference type="KEGG" id="lyk:FLP23_07885"/>
<evidence type="ECO:0000313" key="8">
    <source>
        <dbReference type="Proteomes" id="UP000322159"/>
    </source>
</evidence>
<keyword evidence="1" id="KW-0678">Repressor</keyword>
<keyword evidence="2" id="KW-1277">Toxin-antitoxin system</keyword>
<gene>
    <name evidence="7" type="ORF">FLP23_07885</name>
</gene>
<dbReference type="Pfam" id="PF00583">
    <property type="entry name" value="Acetyltransf_1"/>
    <property type="match status" value="1"/>
</dbReference>
<feature type="domain" description="N-acetyltransferase" evidence="6">
    <location>
        <begin position="28"/>
        <end position="139"/>
    </location>
</feature>
<evidence type="ECO:0000259" key="6">
    <source>
        <dbReference type="Pfam" id="PF00583"/>
    </source>
</evidence>
<dbReference type="InterPro" id="IPR000182">
    <property type="entry name" value="GNAT_dom"/>
</dbReference>
<comment type="catalytic activity">
    <reaction evidence="5">
        <text>glycyl-tRNA(Gly) + acetyl-CoA = N-acetylglycyl-tRNA(Gly) + CoA + H(+)</text>
        <dbReference type="Rhea" id="RHEA:81867"/>
        <dbReference type="Rhea" id="RHEA-COMP:9683"/>
        <dbReference type="Rhea" id="RHEA-COMP:19766"/>
        <dbReference type="ChEBI" id="CHEBI:15378"/>
        <dbReference type="ChEBI" id="CHEBI:57287"/>
        <dbReference type="ChEBI" id="CHEBI:57288"/>
        <dbReference type="ChEBI" id="CHEBI:78522"/>
        <dbReference type="ChEBI" id="CHEBI:232036"/>
    </reaction>
</comment>
<dbReference type="PANTHER" id="PTHR36449:SF1">
    <property type="entry name" value="ACETYLTRANSFERASE"/>
    <property type="match status" value="1"/>
</dbReference>
<reference evidence="7 8" key="1">
    <citation type="submission" date="2019-09" db="EMBL/GenBank/DDBJ databases">
        <title>Genome sequencing of strain KACC 19322.</title>
        <authorList>
            <person name="Heo J."/>
            <person name="Kim S.-J."/>
            <person name="Kim J.-S."/>
            <person name="Hong S.-B."/>
            <person name="Kwon S.-W."/>
        </authorList>
    </citation>
    <scope>NUCLEOTIDE SEQUENCE [LARGE SCALE GENOMIC DNA]</scope>
    <source>
        <strain evidence="7 8">KACC 19322</strain>
    </source>
</reference>
<dbReference type="Gene3D" id="3.40.630.30">
    <property type="match status" value="1"/>
</dbReference>
<evidence type="ECO:0000256" key="5">
    <source>
        <dbReference type="ARBA" id="ARBA00049880"/>
    </source>
</evidence>
<evidence type="ECO:0000256" key="1">
    <source>
        <dbReference type="ARBA" id="ARBA00022491"/>
    </source>
</evidence>
<dbReference type="Proteomes" id="UP000322159">
    <property type="component" value="Chromosome"/>
</dbReference>
<evidence type="ECO:0000256" key="2">
    <source>
        <dbReference type="ARBA" id="ARBA00022649"/>
    </source>
</evidence>
<dbReference type="InterPro" id="IPR016181">
    <property type="entry name" value="Acyl_CoA_acyltransferase"/>
</dbReference>
<proteinExistence type="predicted"/>
<keyword evidence="3 7" id="KW-0808">Transferase</keyword>
<dbReference type="EMBL" id="CP043504">
    <property type="protein sequence ID" value="QEO09930.1"/>
    <property type="molecule type" value="Genomic_DNA"/>
</dbReference>
<organism evidence="7 8">
    <name type="scientific">Protaetiibacter larvae</name>
    <dbReference type="NCBI Taxonomy" id="2592654"/>
    <lineage>
        <taxon>Bacteria</taxon>
        <taxon>Bacillati</taxon>
        <taxon>Actinomycetota</taxon>
        <taxon>Actinomycetes</taxon>
        <taxon>Micrococcales</taxon>
        <taxon>Microbacteriaceae</taxon>
        <taxon>Protaetiibacter</taxon>
    </lineage>
</organism>
<dbReference type="RefSeq" id="WP_149325348.1">
    <property type="nucleotide sequence ID" value="NZ_CP043504.1"/>
</dbReference>
<evidence type="ECO:0000256" key="4">
    <source>
        <dbReference type="ARBA" id="ARBA00023315"/>
    </source>
</evidence>